<comment type="caution">
    <text evidence="2">The sequence shown here is derived from an EMBL/GenBank/DDBJ whole genome shotgun (WGS) entry which is preliminary data.</text>
</comment>
<proteinExistence type="inferred from homology"/>
<evidence type="ECO:0000313" key="3">
    <source>
        <dbReference type="Proteomes" id="UP001310248"/>
    </source>
</evidence>
<dbReference type="RefSeq" id="WP_163133521.1">
    <property type="nucleotide sequence ID" value="NZ_AP023033.1"/>
</dbReference>
<reference evidence="3" key="1">
    <citation type="submission" date="2023-07" db="EMBL/GenBank/DDBJ databases">
        <title>Draft genome sequence of Agarivorans aestuarii strain ZMCS4, a CAZymes producing bacteria isolated from the marine brown algae Clodostephus spongiosus.</title>
        <authorList>
            <person name="Lorente B."/>
            <person name="Cabral C."/>
            <person name="Frias J."/>
            <person name="Faria J."/>
            <person name="Toubarro D."/>
        </authorList>
    </citation>
    <scope>NUCLEOTIDE SEQUENCE [LARGE SCALE GENOMIC DNA]</scope>
    <source>
        <strain evidence="3">ZMCS4</strain>
    </source>
</reference>
<dbReference type="SUPFAM" id="SSF158651">
    <property type="entry name" value="YejL-like"/>
    <property type="match status" value="1"/>
</dbReference>
<dbReference type="HAMAP" id="MF_00816">
    <property type="entry name" value="UPF0352"/>
    <property type="match status" value="1"/>
</dbReference>
<dbReference type="EMBL" id="JAYDYW010000004">
    <property type="protein sequence ID" value="MEE1673009.1"/>
    <property type="molecule type" value="Genomic_DNA"/>
</dbReference>
<dbReference type="InterPro" id="IPR009857">
    <property type="entry name" value="UPF0352"/>
</dbReference>
<keyword evidence="3" id="KW-1185">Reference proteome</keyword>
<dbReference type="PIRSF" id="PIRSF006188">
    <property type="entry name" value="UCP006188"/>
    <property type="match status" value="1"/>
</dbReference>
<dbReference type="Pfam" id="PF07208">
    <property type="entry name" value="DUF1414"/>
    <property type="match status" value="1"/>
</dbReference>
<dbReference type="InterPro" id="IPR023202">
    <property type="entry name" value="YejL_sf"/>
</dbReference>
<comment type="similarity">
    <text evidence="1">Belongs to the UPF0352 family.</text>
</comment>
<dbReference type="NCBIfam" id="NF010242">
    <property type="entry name" value="PRK13689.1"/>
    <property type="match status" value="1"/>
</dbReference>
<organism evidence="2 3">
    <name type="scientific">Agarivorans aestuarii</name>
    <dbReference type="NCBI Taxonomy" id="1563703"/>
    <lineage>
        <taxon>Bacteria</taxon>
        <taxon>Pseudomonadati</taxon>
        <taxon>Pseudomonadota</taxon>
        <taxon>Gammaproteobacteria</taxon>
        <taxon>Alteromonadales</taxon>
        <taxon>Alteromonadaceae</taxon>
        <taxon>Agarivorans</taxon>
    </lineage>
</organism>
<evidence type="ECO:0000256" key="1">
    <source>
        <dbReference type="HAMAP-Rule" id="MF_00816"/>
    </source>
</evidence>
<evidence type="ECO:0000313" key="2">
    <source>
        <dbReference type="EMBL" id="MEE1673009.1"/>
    </source>
</evidence>
<dbReference type="Gene3D" id="1.10.3390.10">
    <property type="entry name" value="YejL-like"/>
    <property type="match status" value="1"/>
</dbReference>
<protein>
    <recommendedName>
        <fullName evidence="1">UPF0352 protein SNR37_002421</fullName>
    </recommendedName>
</protein>
<gene>
    <name evidence="2" type="ORF">SNR37_002421</name>
</gene>
<reference evidence="2 3" key="2">
    <citation type="submission" date="2023-12" db="EMBL/GenBank/DDBJ databases">
        <authorList>
            <consortium name="Cladostephus spongiosus"/>
            <person name="Lorente B."/>
            <person name="Cabral C."/>
            <person name="Frias J."/>
            <person name="Faria J."/>
            <person name="Toubarro D."/>
        </authorList>
    </citation>
    <scope>NUCLEOTIDE SEQUENCE [LARGE SCALE GENOMIC DNA]</scope>
    <source>
        <strain evidence="2 3">ZMCS4</strain>
    </source>
</reference>
<dbReference type="Proteomes" id="UP001310248">
    <property type="component" value="Unassembled WGS sequence"/>
</dbReference>
<sequence>MAIVSKYSTEQVEQLLNDVLKVVDNHNVTTDLALMVLGNAATCMINQRVAPEQRKKLTEGFAKALKNSINEEK</sequence>
<name>A0ABU7G225_9ALTE</name>
<accession>A0ABU7G225</accession>